<sequence length="204" mass="23563">MPEESKTLEKIHQYAAEEFLEKGFMGASLRNIVQRAGVTTGAFYGYYKSKEELFDALVGEPADYMLNMFGKVITEFANLPKEEQPSHMGETGNQYMFDMLDYAYDYKDAFRLILGAAAGTKYEDYVHRTVEMEIEATHRFMDVLEELGQSVKRMDPYFEHMLVSGMFSSFFEIIIHDIPKERAIKCIEELHDFYTAGWSKTIGI</sequence>
<dbReference type="Proteomes" id="UP001523566">
    <property type="component" value="Unassembled WGS sequence"/>
</dbReference>
<dbReference type="InterPro" id="IPR001647">
    <property type="entry name" value="HTH_TetR"/>
</dbReference>
<dbReference type="PRINTS" id="PR00455">
    <property type="entry name" value="HTHTETR"/>
</dbReference>
<accession>A0ABT1E7D7</accession>
<evidence type="ECO:0000313" key="4">
    <source>
        <dbReference type="EMBL" id="MCP1101729.1"/>
    </source>
</evidence>
<evidence type="ECO:0000256" key="1">
    <source>
        <dbReference type="ARBA" id="ARBA00023125"/>
    </source>
</evidence>
<dbReference type="RefSeq" id="WP_262065518.1">
    <property type="nucleotide sequence ID" value="NZ_JAMXOD010000005.1"/>
</dbReference>
<name>A0ABT1E7D7_9FIRM</name>
<dbReference type="Pfam" id="PF00440">
    <property type="entry name" value="TetR_N"/>
    <property type="match status" value="1"/>
</dbReference>
<comment type="caution">
    <text evidence="4">The sequence shown here is derived from an EMBL/GenBank/DDBJ whole genome shotgun (WGS) entry which is preliminary data.</text>
</comment>
<dbReference type="EMBL" id="JAMZFW010000005">
    <property type="protein sequence ID" value="MCP1101729.1"/>
    <property type="molecule type" value="Genomic_DNA"/>
</dbReference>
<dbReference type="PANTHER" id="PTHR43479:SF11">
    <property type="entry name" value="ACREF_ENVCD OPERON REPRESSOR-RELATED"/>
    <property type="match status" value="1"/>
</dbReference>
<protein>
    <submittedName>
        <fullName evidence="4">TetR/AcrR family transcriptional regulator</fullName>
    </submittedName>
</protein>
<keyword evidence="1 2" id="KW-0238">DNA-binding</keyword>
<keyword evidence="5" id="KW-1185">Reference proteome</keyword>
<dbReference type="PROSITE" id="PS50977">
    <property type="entry name" value="HTH_TETR_2"/>
    <property type="match status" value="1"/>
</dbReference>
<dbReference type="Gene3D" id="1.10.357.10">
    <property type="entry name" value="Tetracycline Repressor, domain 2"/>
    <property type="match status" value="1"/>
</dbReference>
<evidence type="ECO:0000313" key="5">
    <source>
        <dbReference type="Proteomes" id="UP001523566"/>
    </source>
</evidence>
<gene>
    <name evidence="4" type="ORF">NK125_04785</name>
</gene>
<evidence type="ECO:0000259" key="3">
    <source>
        <dbReference type="PROSITE" id="PS50977"/>
    </source>
</evidence>
<evidence type="ECO:0000256" key="2">
    <source>
        <dbReference type="PROSITE-ProRule" id="PRU00335"/>
    </source>
</evidence>
<feature type="DNA-binding region" description="H-T-H motif" evidence="2">
    <location>
        <begin position="28"/>
        <end position="47"/>
    </location>
</feature>
<reference evidence="4 5" key="1">
    <citation type="journal article" date="2022" name="Genome Biol. Evol.">
        <title>Host diet, physiology and behaviors set the stage for Lachnospiraceae cladogenesis.</title>
        <authorList>
            <person name="Vera-Ponce De Leon A."/>
            <person name="Schneider M."/>
            <person name="Jahnes B.C."/>
            <person name="Sadowski V."/>
            <person name="Camuy-Velez L.A."/>
            <person name="Duan J."/>
            <person name="Sabree Z.L."/>
        </authorList>
    </citation>
    <scope>NUCLEOTIDE SEQUENCE [LARGE SCALE GENOMIC DNA]</scope>
    <source>
        <strain evidence="4 5">PAL113</strain>
    </source>
</reference>
<feature type="domain" description="HTH tetR-type" evidence="3">
    <location>
        <begin position="5"/>
        <end position="65"/>
    </location>
</feature>
<dbReference type="PANTHER" id="PTHR43479">
    <property type="entry name" value="ACREF/ENVCD OPERON REPRESSOR-RELATED"/>
    <property type="match status" value="1"/>
</dbReference>
<dbReference type="InterPro" id="IPR050624">
    <property type="entry name" value="HTH-type_Tx_Regulator"/>
</dbReference>
<organism evidence="4 5">
    <name type="scientific">Aequitasia blattaphilus</name>
    <dbReference type="NCBI Taxonomy" id="2949332"/>
    <lineage>
        <taxon>Bacteria</taxon>
        <taxon>Bacillati</taxon>
        <taxon>Bacillota</taxon>
        <taxon>Clostridia</taxon>
        <taxon>Lachnospirales</taxon>
        <taxon>Lachnospiraceae</taxon>
        <taxon>Aequitasia</taxon>
    </lineage>
</organism>
<dbReference type="InterPro" id="IPR009057">
    <property type="entry name" value="Homeodomain-like_sf"/>
</dbReference>
<dbReference type="SUPFAM" id="SSF46689">
    <property type="entry name" value="Homeodomain-like"/>
    <property type="match status" value="1"/>
</dbReference>
<proteinExistence type="predicted"/>